<reference evidence="3" key="1">
    <citation type="submission" date="2015-11" db="EMBL/GenBank/DDBJ databases">
        <title>Draft Genome Sequence of the Radioresistant Bacterium Deinococcus grandis, Isolated from Freshwater Fish in Japan.</title>
        <authorList>
            <person name="Satoh K."/>
            <person name="Onodera T."/>
            <person name="Omoso K."/>
            <person name="Takeda-Yano K."/>
            <person name="Katayama T."/>
            <person name="Oono Y."/>
            <person name="Narumi I."/>
        </authorList>
    </citation>
    <scope>NUCLEOTIDE SEQUENCE [LARGE SCALE GENOMIC DNA]</scope>
    <source>
        <strain evidence="3">ATCC 43672</strain>
    </source>
</reference>
<proteinExistence type="predicted"/>
<dbReference type="Proteomes" id="UP000056209">
    <property type="component" value="Unassembled WGS sequence"/>
</dbReference>
<dbReference type="EMBL" id="BCMS01000001">
    <property type="protein sequence ID" value="GAQ22035.1"/>
    <property type="molecule type" value="Genomic_DNA"/>
</dbReference>
<feature type="compositionally biased region" description="Basic and acidic residues" evidence="1">
    <location>
        <begin position="1"/>
        <end position="12"/>
    </location>
</feature>
<feature type="region of interest" description="Disordered" evidence="1">
    <location>
        <begin position="1"/>
        <end position="27"/>
    </location>
</feature>
<evidence type="ECO:0000313" key="3">
    <source>
        <dbReference type="Proteomes" id="UP000056209"/>
    </source>
</evidence>
<organism evidence="2 3">
    <name type="scientific">Deinococcus grandis</name>
    <dbReference type="NCBI Taxonomy" id="57498"/>
    <lineage>
        <taxon>Bacteria</taxon>
        <taxon>Thermotogati</taxon>
        <taxon>Deinococcota</taxon>
        <taxon>Deinococci</taxon>
        <taxon>Deinococcales</taxon>
        <taxon>Deinococcaceae</taxon>
        <taxon>Deinococcus</taxon>
    </lineage>
</organism>
<comment type="caution">
    <text evidence="2">The sequence shown here is derived from an EMBL/GenBank/DDBJ whole genome shotgun (WGS) entry which is preliminary data.</text>
</comment>
<feature type="region of interest" description="Disordered" evidence="1">
    <location>
        <begin position="64"/>
        <end position="102"/>
    </location>
</feature>
<accession>A0A124BRR6</accession>
<dbReference type="AlphaFoldDB" id="A0A124BRR6"/>
<keyword evidence="3" id="KW-1185">Reference proteome</keyword>
<gene>
    <name evidence="2" type="ORF">DEIGR_102062</name>
</gene>
<evidence type="ECO:0000313" key="2">
    <source>
        <dbReference type="EMBL" id="GAQ22035.1"/>
    </source>
</evidence>
<sequence length="102" mass="11117">MGGCELHEHPRGAETGPNTTDRDRPASKRHVIVNNEETPLAVRIPPANLPHSTLFEALLDAMPPIHNGRRGRTRSSPERLMRTKRKTFAGADTPGGTPASMC</sequence>
<protein>
    <submittedName>
        <fullName evidence="2">Transposase</fullName>
    </submittedName>
</protein>
<evidence type="ECO:0000256" key="1">
    <source>
        <dbReference type="SAM" id="MobiDB-lite"/>
    </source>
</evidence>
<name>A0A124BRR6_9DEIO</name>